<dbReference type="EMBL" id="CM009753">
    <property type="protein sequence ID" value="PUZ56297.1"/>
    <property type="molecule type" value="Genomic_DNA"/>
</dbReference>
<dbReference type="Gramene" id="PUZ56297">
    <property type="protein sequence ID" value="PUZ56297"/>
    <property type="gene ID" value="GQ55_5G284400"/>
</dbReference>
<sequence length="165" mass="18003">MNPLETHDAGSPTPLPHPMTLNQAMIWATANPSSAGHSHDLGLLHPVGLVHCRRRPVGAIGYPFNLWQKPGGAIGEDAAACVCQDPCTDEDLQMEDITSAREVIAMRLSCRSGVVTGGQERHMAVAEVLLRIVLHWNMSNNELMPQHDHMVVNVVALPLRFFCDA</sequence>
<evidence type="ECO:0000313" key="2">
    <source>
        <dbReference type="Proteomes" id="UP000244336"/>
    </source>
</evidence>
<reference evidence="1 2" key="1">
    <citation type="submission" date="2018-04" db="EMBL/GenBank/DDBJ databases">
        <title>WGS assembly of Panicum hallii var. hallii HAL2.</title>
        <authorList>
            <person name="Lovell J."/>
            <person name="Jenkins J."/>
            <person name="Lowry D."/>
            <person name="Mamidi S."/>
            <person name="Sreedasyam A."/>
            <person name="Weng X."/>
            <person name="Barry K."/>
            <person name="Bonette J."/>
            <person name="Campitelli B."/>
            <person name="Daum C."/>
            <person name="Gordon S."/>
            <person name="Gould B."/>
            <person name="Lipzen A."/>
            <person name="MacQueen A."/>
            <person name="Palacio-Mejia J."/>
            <person name="Plott C."/>
            <person name="Shakirov E."/>
            <person name="Shu S."/>
            <person name="Yoshinaga Y."/>
            <person name="Zane M."/>
            <person name="Rokhsar D."/>
            <person name="Grimwood J."/>
            <person name="Schmutz J."/>
            <person name="Juenger T."/>
        </authorList>
    </citation>
    <scope>NUCLEOTIDE SEQUENCE [LARGE SCALE GENOMIC DNA]</scope>
    <source>
        <strain evidence="2">cv. HAL2</strain>
    </source>
</reference>
<accession>A0A2T7DL44</accession>
<protein>
    <submittedName>
        <fullName evidence="1">Uncharacterized protein</fullName>
    </submittedName>
</protein>
<proteinExistence type="predicted"/>
<gene>
    <name evidence="1" type="ORF">GQ55_5G284400</name>
</gene>
<dbReference type="AlphaFoldDB" id="A0A2T7DL44"/>
<keyword evidence="2" id="KW-1185">Reference proteome</keyword>
<organism evidence="1 2">
    <name type="scientific">Panicum hallii var. hallii</name>
    <dbReference type="NCBI Taxonomy" id="1504633"/>
    <lineage>
        <taxon>Eukaryota</taxon>
        <taxon>Viridiplantae</taxon>
        <taxon>Streptophyta</taxon>
        <taxon>Embryophyta</taxon>
        <taxon>Tracheophyta</taxon>
        <taxon>Spermatophyta</taxon>
        <taxon>Magnoliopsida</taxon>
        <taxon>Liliopsida</taxon>
        <taxon>Poales</taxon>
        <taxon>Poaceae</taxon>
        <taxon>PACMAD clade</taxon>
        <taxon>Panicoideae</taxon>
        <taxon>Panicodae</taxon>
        <taxon>Paniceae</taxon>
        <taxon>Panicinae</taxon>
        <taxon>Panicum</taxon>
        <taxon>Panicum sect. Panicum</taxon>
    </lineage>
</organism>
<name>A0A2T7DL44_9POAL</name>
<evidence type="ECO:0000313" key="1">
    <source>
        <dbReference type="EMBL" id="PUZ56297.1"/>
    </source>
</evidence>
<dbReference type="Proteomes" id="UP000244336">
    <property type="component" value="Chromosome 5"/>
</dbReference>